<evidence type="ECO:0000313" key="4">
    <source>
        <dbReference type="EMBL" id="GAA4033751.1"/>
    </source>
</evidence>
<evidence type="ECO:0000313" key="5">
    <source>
        <dbReference type="Proteomes" id="UP001500456"/>
    </source>
</evidence>
<protein>
    <submittedName>
        <fullName evidence="4">Class I SAM-dependent methyltransferase</fullName>
    </submittedName>
</protein>
<evidence type="ECO:0000259" key="3">
    <source>
        <dbReference type="Pfam" id="PF13649"/>
    </source>
</evidence>
<keyword evidence="2" id="KW-0808">Transferase</keyword>
<dbReference type="Pfam" id="PF13649">
    <property type="entry name" value="Methyltransf_25"/>
    <property type="match status" value="1"/>
</dbReference>
<dbReference type="Proteomes" id="UP001500456">
    <property type="component" value="Unassembled WGS sequence"/>
</dbReference>
<name>A0ABP7U073_9ACTN</name>
<sequence>MNTDDWLADTRTSYDTVAVNYADQIRDALAEKPYLRATLTLFADLVHSAGGGPVADVGCGPGHVTAHLNDLGVDAFGIDLSPVMIDVARHDHPRLRFEVDSMTDLALTDASVAGLLAFWSLIHIPDDAVPTVFGHFRRVLRPGGPLLLGFHVGNQSRLKTQGYGGHPMNVYVHRRQPDKVAAWLRDAGFTVEAQILLDPDDSVPGAVLFARRQS</sequence>
<evidence type="ECO:0000256" key="1">
    <source>
        <dbReference type="ARBA" id="ARBA00022603"/>
    </source>
</evidence>
<dbReference type="EMBL" id="BAAAZX010000076">
    <property type="protein sequence ID" value="GAA4033751.1"/>
    <property type="molecule type" value="Genomic_DNA"/>
</dbReference>
<accession>A0ABP7U073</accession>
<dbReference type="SUPFAM" id="SSF53335">
    <property type="entry name" value="S-adenosyl-L-methionine-dependent methyltransferases"/>
    <property type="match status" value="1"/>
</dbReference>
<dbReference type="InterPro" id="IPR029063">
    <property type="entry name" value="SAM-dependent_MTases_sf"/>
</dbReference>
<dbReference type="InterPro" id="IPR041698">
    <property type="entry name" value="Methyltransf_25"/>
</dbReference>
<feature type="domain" description="Methyltransferase" evidence="3">
    <location>
        <begin position="54"/>
        <end position="144"/>
    </location>
</feature>
<keyword evidence="1 4" id="KW-0489">Methyltransferase</keyword>
<keyword evidence="5" id="KW-1185">Reference proteome</keyword>
<dbReference type="Gene3D" id="3.40.50.150">
    <property type="entry name" value="Vaccinia Virus protein VP39"/>
    <property type="match status" value="1"/>
</dbReference>
<dbReference type="RefSeq" id="WP_345572084.1">
    <property type="nucleotide sequence ID" value="NZ_BAAAZX010000076.1"/>
</dbReference>
<evidence type="ECO:0000256" key="2">
    <source>
        <dbReference type="ARBA" id="ARBA00022679"/>
    </source>
</evidence>
<organism evidence="4 5">
    <name type="scientific">Streptomyces plumbiresistens</name>
    <dbReference type="NCBI Taxonomy" id="511811"/>
    <lineage>
        <taxon>Bacteria</taxon>
        <taxon>Bacillati</taxon>
        <taxon>Actinomycetota</taxon>
        <taxon>Actinomycetes</taxon>
        <taxon>Kitasatosporales</taxon>
        <taxon>Streptomycetaceae</taxon>
        <taxon>Streptomyces</taxon>
    </lineage>
</organism>
<dbReference type="CDD" id="cd02440">
    <property type="entry name" value="AdoMet_MTases"/>
    <property type="match status" value="1"/>
</dbReference>
<dbReference type="GO" id="GO:0032259">
    <property type="term" value="P:methylation"/>
    <property type="evidence" value="ECO:0007669"/>
    <property type="project" value="UniProtKB-KW"/>
</dbReference>
<dbReference type="PANTHER" id="PTHR43861">
    <property type="entry name" value="TRANS-ACONITATE 2-METHYLTRANSFERASE-RELATED"/>
    <property type="match status" value="1"/>
</dbReference>
<dbReference type="GO" id="GO:0008168">
    <property type="term" value="F:methyltransferase activity"/>
    <property type="evidence" value="ECO:0007669"/>
    <property type="project" value="UniProtKB-KW"/>
</dbReference>
<proteinExistence type="predicted"/>
<comment type="caution">
    <text evidence="4">The sequence shown here is derived from an EMBL/GenBank/DDBJ whole genome shotgun (WGS) entry which is preliminary data.</text>
</comment>
<dbReference type="PANTHER" id="PTHR43861:SF1">
    <property type="entry name" value="TRANS-ACONITATE 2-METHYLTRANSFERASE"/>
    <property type="match status" value="1"/>
</dbReference>
<gene>
    <name evidence="4" type="ORF">GCM10022232_94290</name>
</gene>
<reference evidence="5" key="1">
    <citation type="journal article" date="2019" name="Int. J. Syst. Evol. Microbiol.">
        <title>The Global Catalogue of Microorganisms (GCM) 10K type strain sequencing project: providing services to taxonomists for standard genome sequencing and annotation.</title>
        <authorList>
            <consortium name="The Broad Institute Genomics Platform"/>
            <consortium name="The Broad Institute Genome Sequencing Center for Infectious Disease"/>
            <person name="Wu L."/>
            <person name="Ma J."/>
        </authorList>
    </citation>
    <scope>NUCLEOTIDE SEQUENCE [LARGE SCALE GENOMIC DNA]</scope>
    <source>
        <strain evidence="5">JCM 16924</strain>
    </source>
</reference>